<feature type="transmembrane region" description="Helical" evidence="10">
    <location>
        <begin position="455"/>
        <end position="476"/>
    </location>
</feature>
<keyword evidence="7 10" id="KW-0472">Membrane</keyword>
<evidence type="ECO:0000256" key="7">
    <source>
        <dbReference type="ARBA" id="ARBA00023136"/>
    </source>
</evidence>
<evidence type="ECO:0000256" key="10">
    <source>
        <dbReference type="SAM" id="Phobius"/>
    </source>
</evidence>
<dbReference type="SUPFAM" id="SSF53187">
    <property type="entry name" value="Zn-dependent exopeptidases"/>
    <property type="match status" value="1"/>
</dbReference>
<dbReference type="PANTHER" id="PTHR31826">
    <property type="entry name" value="NICALIN"/>
    <property type="match status" value="1"/>
</dbReference>
<keyword evidence="8" id="KW-0325">Glycoprotein</keyword>
<protein>
    <recommendedName>
        <fullName evidence="9">BOS complex subunit NCLN</fullName>
    </recommendedName>
</protein>
<evidence type="ECO:0000256" key="5">
    <source>
        <dbReference type="ARBA" id="ARBA00022824"/>
    </source>
</evidence>
<dbReference type="EMBL" id="CDSF01000001">
    <property type="protein sequence ID" value="CEO94523.1"/>
    <property type="molecule type" value="Genomic_DNA"/>
</dbReference>
<proteinExistence type="inferred from homology"/>
<reference evidence="14 16" key="2">
    <citation type="submission" date="2018-03" db="EMBL/GenBank/DDBJ databases">
        <authorList>
            <person name="Fogelqvist J."/>
        </authorList>
    </citation>
    <scope>NUCLEOTIDE SEQUENCE [LARGE SCALE GENOMIC DNA]</scope>
</reference>
<comment type="similarity">
    <text evidence="2">Belongs to the nicastrin family.</text>
</comment>
<dbReference type="Pfam" id="PF04389">
    <property type="entry name" value="Peptidase_M28"/>
    <property type="match status" value="1"/>
</dbReference>
<dbReference type="GO" id="GO:0009966">
    <property type="term" value="P:regulation of signal transduction"/>
    <property type="evidence" value="ECO:0007669"/>
    <property type="project" value="InterPro"/>
</dbReference>
<evidence type="ECO:0000256" key="1">
    <source>
        <dbReference type="ARBA" id="ARBA00004389"/>
    </source>
</evidence>
<feature type="signal peptide" evidence="11">
    <location>
        <begin position="1"/>
        <end position="17"/>
    </location>
</feature>
<dbReference type="InterPro" id="IPR016574">
    <property type="entry name" value="Nicalin"/>
</dbReference>
<evidence type="ECO:0000256" key="2">
    <source>
        <dbReference type="ARBA" id="ARBA00007717"/>
    </source>
</evidence>
<reference evidence="13 15" key="1">
    <citation type="submission" date="2015-02" db="EMBL/GenBank/DDBJ databases">
        <authorList>
            <person name="Chooi Y.-H."/>
        </authorList>
    </citation>
    <scope>NUCLEOTIDE SEQUENCE [LARGE SCALE GENOMIC DNA]</scope>
    <source>
        <strain evidence="13">E3</strain>
    </source>
</reference>
<organism evidence="13 15">
    <name type="scientific">Plasmodiophora brassicae</name>
    <name type="common">Clubroot disease agent</name>
    <dbReference type="NCBI Taxonomy" id="37360"/>
    <lineage>
        <taxon>Eukaryota</taxon>
        <taxon>Sar</taxon>
        <taxon>Rhizaria</taxon>
        <taxon>Endomyxa</taxon>
        <taxon>Phytomyxea</taxon>
        <taxon>Plasmodiophorida</taxon>
        <taxon>Plasmodiophoridae</taxon>
        <taxon>Plasmodiophora</taxon>
    </lineage>
</organism>
<evidence type="ECO:0000256" key="11">
    <source>
        <dbReference type="SAM" id="SignalP"/>
    </source>
</evidence>
<evidence type="ECO:0000256" key="3">
    <source>
        <dbReference type="ARBA" id="ARBA00022692"/>
    </source>
</evidence>
<geneLocation type="mitochondrion" evidence="14"/>
<keyword evidence="3 10" id="KW-0812">Transmembrane</keyword>
<feature type="chain" id="PRO_5033223664" description="BOS complex subunit NCLN" evidence="11">
    <location>
        <begin position="18"/>
        <end position="478"/>
    </location>
</feature>
<evidence type="ECO:0000256" key="6">
    <source>
        <dbReference type="ARBA" id="ARBA00022989"/>
    </source>
</evidence>
<keyword evidence="14" id="KW-0496">Mitochondrion</keyword>
<keyword evidence="6 10" id="KW-1133">Transmembrane helix</keyword>
<dbReference type="Proteomes" id="UP000039324">
    <property type="component" value="Unassembled WGS sequence"/>
</dbReference>
<gene>
    <name evidence="13" type="ORF">PBRA_000308</name>
    <name evidence="14" type="ORF">PLBR_LOCUS4084</name>
</gene>
<evidence type="ECO:0000313" key="13">
    <source>
        <dbReference type="EMBL" id="CEO94523.1"/>
    </source>
</evidence>
<evidence type="ECO:0000256" key="9">
    <source>
        <dbReference type="ARBA" id="ARBA00034873"/>
    </source>
</evidence>
<dbReference type="InterPro" id="IPR007484">
    <property type="entry name" value="Peptidase_M28"/>
</dbReference>
<evidence type="ECO:0000313" key="16">
    <source>
        <dbReference type="Proteomes" id="UP000290189"/>
    </source>
</evidence>
<keyword evidence="5" id="KW-0256">Endoplasmic reticulum</keyword>
<evidence type="ECO:0000256" key="8">
    <source>
        <dbReference type="ARBA" id="ARBA00023180"/>
    </source>
</evidence>
<dbReference type="EMBL" id="OVEO01000006">
    <property type="protein sequence ID" value="SPQ96869.1"/>
    <property type="molecule type" value="Genomic_DNA"/>
</dbReference>
<dbReference type="AlphaFoldDB" id="A0A0G4IH45"/>
<comment type="subcellular location">
    <subcellularLocation>
        <location evidence="1">Endoplasmic reticulum membrane</location>
        <topology evidence="1">Single-pass membrane protein</topology>
    </subcellularLocation>
</comment>
<feature type="domain" description="Peptidase M28" evidence="12">
    <location>
        <begin position="150"/>
        <end position="322"/>
    </location>
</feature>
<keyword evidence="15" id="KW-1185">Reference proteome</keyword>
<evidence type="ECO:0000313" key="14">
    <source>
        <dbReference type="EMBL" id="SPQ96869.1"/>
    </source>
</evidence>
<evidence type="ECO:0000259" key="12">
    <source>
        <dbReference type="Pfam" id="PF04389"/>
    </source>
</evidence>
<dbReference type="Gene3D" id="3.40.630.10">
    <property type="entry name" value="Zn peptidases"/>
    <property type="match status" value="1"/>
</dbReference>
<evidence type="ECO:0000313" key="15">
    <source>
        <dbReference type="Proteomes" id="UP000039324"/>
    </source>
</evidence>
<name>A0A0G4IH45_PLABS</name>
<dbReference type="STRING" id="37360.A0A0G4IH45"/>
<dbReference type="GO" id="GO:0005789">
    <property type="term" value="C:endoplasmic reticulum membrane"/>
    <property type="evidence" value="ECO:0007669"/>
    <property type="project" value="UniProtKB-SubCell"/>
</dbReference>
<dbReference type="OMA" id="WSTSRHC"/>
<sequence>MIGIVVGIVVTLGVASGAHVFPVHRAVQFDVDGQPFGSRSSMVNLPAALRPPYAQRLAVVHAADGSEALYNAVNASAILIVISNNAIARDLAGIETAIVSREWPMPIYFAFEDDGLQSVVNELRSGSGDRYQFVTPGAEATAVSSPPISNIVGWLNGNPGNAARDTIAVVAGWDTLSASPSLSKGADSNGSGVGALLELMRLFSRIESTEHDASSAPALLFGLFGGDPLNAAGARKWLQSAADAGILETIQLVVCLDSLSSDSLFVHVTGSTAKSPVFARFQDGVKDVAGQGKSKVAVVVGDHEHWAHAPFEEHGLVAVTISGREQRNSALASIVDSSVRIEDVVRNTATVAEALGRFMWGEHARGIAAGTSAVSKAFISEWINYLASKPRVGPLLSSDNAFASELRNEMENYLSDVSLETHALDASSFVFYADPPSTVQKTMSSFRVKPVTFDIALTGSIAAYLAAFYFATKFVIGA</sequence>
<accession>A0A0G4IH45</accession>
<dbReference type="Proteomes" id="UP000290189">
    <property type="component" value="Unassembled WGS sequence"/>
</dbReference>
<keyword evidence="4 11" id="KW-0732">Signal</keyword>
<evidence type="ECO:0000256" key="4">
    <source>
        <dbReference type="ARBA" id="ARBA00022729"/>
    </source>
</evidence>
<dbReference type="OrthoDB" id="5913609at2759"/>